<reference evidence="1 2" key="1">
    <citation type="journal article" date="2021" name="Commun. Biol.">
        <title>The genome of Shorea leprosula (Dipterocarpaceae) highlights the ecological relevance of drought in aseasonal tropical rainforests.</title>
        <authorList>
            <person name="Ng K.K.S."/>
            <person name="Kobayashi M.J."/>
            <person name="Fawcett J.A."/>
            <person name="Hatakeyama M."/>
            <person name="Paape T."/>
            <person name="Ng C.H."/>
            <person name="Ang C.C."/>
            <person name="Tnah L.H."/>
            <person name="Lee C.T."/>
            <person name="Nishiyama T."/>
            <person name="Sese J."/>
            <person name="O'Brien M.J."/>
            <person name="Copetti D."/>
            <person name="Mohd Noor M.I."/>
            <person name="Ong R.C."/>
            <person name="Putra M."/>
            <person name="Sireger I.Z."/>
            <person name="Indrioko S."/>
            <person name="Kosugi Y."/>
            <person name="Izuno A."/>
            <person name="Isagi Y."/>
            <person name="Lee S.L."/>
            <person name="Shimizu K.K."/>
        </authorList>
    </citation>
    <scope>NUCLEOTIDE SEQUENCE [LARGE SCALE GENOMIC DNA]</scope>
    <source>
        <strain evidence="1">214</strain>
    </source>
</reference>
<evidence type="ECO:0000313" key="2">
    <source>
        <dbReference type="Proteomes" id="UP001054252"/>
    </source>
</evidence>
<keyword evidence="2" id="KW-1185">Reference proteome</keyword>
<dbReference type="EMBL" id="BPVZ01000025">
    <property type="protein sequence ID" value="GKV06423.1"/>
    <property type="molecule type" value="Genomic_DNA"/>
</dbReference>
<evidence type="ECO:0000313" key="1">
    <source>
        <dbReference type="EMBL" id="GKV06423.1"/>
    </source>
</evidence>
<accession>A0AAV5J4Q2</accession>
<protein>
    <submittedName>
        <fullName evidence="1">Uncharacterized protein</fullName>
    </submittedName>
</protein>
<dbReference type="AlphaFoldDB" id="A0AAV5J4Q2"/>
<dbReference type="Proteomes" id="UP001054252">
    <property type="component" value="Unassembled WGS sequence"/>
</dbReference>
<dbReference type="Gene3D" id="2.70.160.11">
    <property type="entry name" value="Hnrnp arginine n-methyltransferase1"/>
    <property type="match status" value="1"/>
</dbReference>
<organism evidence="1 2">
    <name type="scientific">Rubroshorea leprosula</name>
    <dbReference type="NCBI Taxonomy" id="152421"/>
    <lineage>
        <taxon>Eukaryota</taxon>
        <taxon>Viridiplantae</taxon>
        <taxon>Streptophyta</taxon>
        <taxon>Embryophyta</taxon>
        <taxon>Tracheophyta</taxon>
        <taxon>Spermatophyta</taxon>
        <taxon>Magnoliopsida</taxon>
        <taxon>eudicotyledons</taxon>
        <taxon>Gunneridae</taxon>
        <taxon>Pentapetalae</taxon>
        <taxon>rosids</taxon>
        <taxon>malvids</taxon>
        <taxon>Malvales</taxon>
        <taxon>Dipterocarpaceae</taxon>
        <taxon>Rubroshorea</taxon>
    </lineage>
</organism>
<gene>
    <name evidence="1" type="ORF">SLEP1_g18322</name>
</gene>
<proteinExistence type="predicted"/>
<sequence>MDDWYSFLSETKTYYGVNMGVLTKPFEDEQKNYYLQTSIWNNLHPHQIIGTAAVVKEIDCLTATVDDICHFGDSICVISHFGDNTFWVWWMV</sequence>
<comment type="caution">
    <text evidence="1">The sequence shown here is derived from an EMBL/GenBank/DDBJ whole genome shotgun (WGS) entry which is preliminary data.</text>
</comment>
<name>A0AAV5J4Q2_9ROSI</name>